<evidence type="ECO:0000256" key="1">
    <source>
        <dbReference type="SAM" id="MobiDB-lite"/>
    </source>
</evidence>
<feature type="compositionally biased region" description="Basic and acidic residues" evidence="1">
    <location>
        <begin position="191"/>
        <end position="218"/>
    </location>
</feature>
<feature type="region of interest" description="Disordered" evidence="1">
    <location>
        <begin position="90"/>
        <end position="288"/>
    </location>
</feature>
<comment type="caution">
    <text evidence="2">The sequence shown here is derived from an EMBL/GenBank/DDBJ whole genome shotgun (WGS) entry which is preliminary data.</text>
</comment>
<evidence type="ECO:0000313" key="2">
    <source>
        <dbReference type="EMBL" id="CAG9970671.1"/>
    </source>
</evidence>
<feature type="compositionally biased region" description="Polar residues" evidence="1">
    <location>
        <begin position="257"/>
        <end position="271"/>
    </location>
</feature>
<accession>A0A9N9XTN8</accession>
<evidence type="ECO:0000313" key="3">
    <source>
        <dbReference type="Proteomes" id="UP000754883"/>
    </source>
</evidence>
<organism evidence="2 3">
    <name type="scientific">Clonostachys byssicola</name>
    <dbReference type="NCBI Taxonomy" id="160290"/>
    <lineage>
        <taxon>Eukaryota</taxon>
        <taxon>Fungi</taxon>
        <taxon>Dikarya</taxon>
        <taxon>Ascomycota</taxon>
        <taxon>Pezizomycotina</taxon>
        <taxon>Sordariomycetes</taxon>
        <taxon>Hypocreomycetidae</taxon>
        <taxon>Hypocreales</taxon>
        <taxon>Bionectriaceae</taxon>
        <taxon>Clonostachys</taxon>
    </lineage>
</organism>
<dbReference type="AlphaFoldDB" id="A0A9N9XTN8"/>
<dbReference type="Proteomes" id="UP000754883">
    <property type="component" value="Unassembled WGS sequence"/>
</dbReference>
<keyword evidence="3" id="KW-1185">Reference proteome</keyword>
<feature type="compositionally biased region" description="Basic and acidic residues" evidence="1">
    <location>
        <begin position="141"/>
        <end position="150"/>
    </location>
</feature>
<dbReference type="EMBL" id="CABFNO020001240">
    <property type="protein sequence ID" value="CAG9970671.1"/>
    <property type="molecule type" value="Genomic_DNA"/>
</dbReference>
<protein>
    <submittedName>
        <fullName evidence="2">Uncharacterized protein</fullName>
    </submittedName>
</protein>
<sequence length="348" mass="38939">MCIYKRVFFKCNHAAWTGRVKQCTVGEDYQQRGIAHECMIKEGHPWHSWRLFKDCERCRLKKACEAFLANIRGYHEECSKVILSHPTNEGEKCAIKPMDGEDMEHEGNHDAESHQDSKPNSTTEVDQGSRETDNLDSEPDSATKVDHNTGETDSQDSEPDSTTQVDQDSRETDKQDGWIYSLNGRLQSYGKEVERDTESPSLPDTEKIEPRTLAEKDGSAVIPSHPLEPFRSCIPQQRKTDSQLPEALPKTKIPGTPSDTKIPISQKSNTASDKDRETARTTSALPILRAIPKPKPIDVAVDSHHSSPTPRLSIPIARKSSIAKVVRLPQPTRAMNSGLLKVPDRTLI</sequence>
<feature type="compositionally biased region" description="Basic and acidic residues" evidence="1">
    <location>
        <begin position="167"/>
        <end position="176"/>
    </location>
</feature>
<proteinExistence type="predicted"/>
<reference evidence="2" key="1">
    <citation type="submission" date="2021-10" db="EMBL/GenBank/DDBJ databases">
        <authorList>
            <person name="Piombo E."/>
        </authorList>
    </citation>
    <scope>NUCLEOTIDE SEQUENCE</scope>
</reference>
<feature type="compositionally biased region" description="Basic and acidic residues" evidence="1">
    <location>
        <begin position="105"/>
        <end position="117"/>
    </location>
</feature>
<dbReference type="OrthoDB" id="5148455at2759"/>
<gene>
    <name evidence="2" type="ORF">CBYS24578_00000049</name>
</gene>
<name>A0A9N9XTN8_9HYPO</name>